<proteinExistence type="predicted"/>
<dbReference type="AlphaFoldDB" id="A0A3E5F6P7"/>
<dbReference type="InterPro" id="IPR050498">
    <property type="entry name" value="Ycf3"/>
</dbReference>
<dbReference type="InterPro" id="IPR013105">
    <property type="entry name" value="TPR_2"/>
</dbReference>
<dbReference type="Pfam" id="PF13181">
    <property type="entry name" value="TPR_8"/>
    <property type="match status" value="1"/>
</dbReference>
<name>A0A3E5F6P7_BACUN</name>
<dbReference type="InterPro" id="IPR011990">
    <property type="entry name" value="TPR-like_helical_dom_sf"/>
</dbReference>
<evidence type="ECO:0000313" key="5">
    <source>
        <dbReference type="Proteomes" id="UP000260759"/>
    </source>
</evidence>
<evidence type="ECO:0000256" key="1">
    <source>
        <dbReference type="ARBA" id="ARBA00022737"/>
    </source>
</evidence>
<organism evidence="4 5">
    <name type="scientific">Bacteroides uniformis</name>
    <dbReference type="NCBI Taxonomy" id="820"/>
    <lineage>
        <taxon>Bacteria</taxon>
        <taxon>Pseudomonadati</taxon>
        <taxon>Bacteroidota</taxon>
        <taxon>Bacteroidia</taxon>
        <taxon>Bacteroidales</taxon>
        <taxon>Bacteroidaceae</taxon>
        <taxon>Bacteroides</taxon>
    </lineage>
</organism>
<dbReference type="Proteomes" id="UP000260759">
    <property type="component" value="Unassembled WGS sequence"/>
</dbReference>
<evidence type="ECO:0000256" key="3">
    <source>
        <dbReference type="PROSITE-ProRule" id="PRU00339"/>
    </source>
</evidence>
<feature type="repeat" description="TPR" evidence="3">
    <location>
        <begin position="196"/>
        <end position="229"/>
    </location>
</feature>
<dbReference type="SMART" id="SM00028">
    <property type="entry name" value="TPR"/>
    <property type="match status" value="5"/>
</dbReference>
<dbReference type="Gene3D" id="1.25.40.10">
    <property type="entry name" value="Tetratricopeptide repeat domain"/>
    <property type="match status" value="2"/>
</dbReference>
<accession>A0A3E5F6P7</accession>
<gene>
    <name evidence="4" type="ORF">DXB37_02100</name>
</gene>
<keyword evidence="1" id="KW-0677">Repeat</keyword>
<evidence type="ECO:0000256" key="2">
    <source>
        <dbReference type="ARBA" id="ARBA00022803"/>
    </source>
</evidence>
<dbReference type="PANTHER" id="PTHR44858:SF1">
    <property type="entry name" value="UDP-N-ACETYLGLUCOSAMINE--PEPTIDE N-ACETYLGLUCOSAMINYLTRANSFERASE SPINDLY-RELATED"/>
    <property type="match status" value="1"/>
</dbReference>
<dbReference type="Pfam" id="PF07719">
    <property type="entry name" value="TPR_2"/>
    <property type="match status" value="1"/>
</dbReference>
<sequence length="306" mass="35883">MINNMLKCNLQPLLTVVTTLIMLFTTVEIKSQVTPKFRGMTFDEMAKPLLMATEAYKEAEKDFEEYYVKAMTELETNNPNYKLASYYYDKCIELNTRFKGTLFNWGELLHQKGICLNYIKDIEANKFFITAAEWHIKQKEYSNAIKNLDLYLDNQYDGVVMFHRARCWNIIGNKQMSMKDYETIIDKGCSNKTILAMSYNNRAYEFVKLQKYSEALPLVNKAIELDNTVSFIWDTRGELYYHLGEYEKCIQDMDKAISITEGETAYSNSYYYRGLAKLKLQKKSEARKDLKKAVKYGNIDAQKYIE</sequence>
<comment type="caution">
    <text evidence="4">The sequence shown here is derived from an EMBL/GenBank/DDBJ whole genome shotgun (WGS) entry which is preliminary data.</text>
</comment>
<dbReference type="EMBL" id="QSVA01000001">
    <property type="protein sequence ID" value="RGN97669.1"/>
    <property type="molecule type" value="Genomic_DNA"/>
</dbReference>
<dbReference type="PANTHER" id="PTHR44858">
    <property type="entry name" value="TETRATRICOPEPTIDE REPEAT PROTEIN 6"/>
    <property type="match status" value="1"/>
</dbReference>
<reference evidence="4 5" key="1">
    <citation type="submission" date="2018-08" db="EMBL/GenBank/DDBJ databases">
        <title>A genome reference for cultivated species of the human gut microbiota.</title>
        <authorList>
            <person name="Zou Y."/>
            <person name="Xue W."/>
            <person name="Luo G."/>
        </authorList>
    </citation>
    <scope>NUCLEOTIDE SEQUENCE [LARGE SCALE GENOMIC DNA]</scope>
    <source>
        <strain evidence="4 5">OM03-4</strain>
    </source>
</reference>
<dbReference type="RefSeq" id="WP_098032556.1">
    <property type="nucleotide sequence ID" value="NZ_JADNBO010000036.1"/>
</dbReference>
<feature type="repeat" description="TPR" evidence="3">
    <location>
        <begin position="230"/>
        <end position="263"/>
    </location>
</feature>
<dbReference type="InterPro" id="IPR019734">
    <property type="entry name" value="TPR_rpt"/>
</dbReference>
<evidence type="ECO:0000313" key="4">
    <source>
        <dbReference type="EMBL" id="RGN97669.1"/>
    </source>
</evidence>
<protein>
    <submittedName>
        <fullName evidence="4">Tetratricopeptide repeat protein</fullName>
    </submittedName>
</protein>
<dbReference type="PROSITE" id="PS50005">
    <property type="entry name" value="TPR"/>
    <property type="match status" value="2"/>
</dbReference>
<keyword evidence="2 3" id="KW-0802">TPR repeat</keyword>
<dbReference type="SUPFAM" id="SSF48452">
    <property type="entry name" value="TPR-like"/>
    <property type="match status" value="1"/>
</dbReference>